<feature type="region of interest" description="Disordered" evidence="1">
    <location>
        <begin position="389"/>
        <end position="451"/>
    </location>
</feature>
<feature type="compositionally biased region" description="Basic residues" evidence="1">
    <location>
        <begin position="420"/>
        <end position="434"/>
    </location>
</feature>
<comment type="caution">
    <text evidence="2">The sequence shown here is derived from an EMBL/GenBank/DDBJ whole genome shotgun (WGS) entry which is preliminary data.</text>
</comment>
<keyword evidence="3" id="KW-1185">Reference proteome</keyword>
<gene>
    <name evidence="2" type="ORF">ORI27_13925</name>
</gene>
<dbReference type="EMBL" id="JAPJDO010000010">
    <property type="protein sequence ID" value="MCX2937803.1"/>
    <property type="molecule type" value="Genomic_DNA"/>
</dbReference>
<sequence>MFERSTSDARQEPNTHRCIAGARCRAKIIENGEPQPAYTEQTEVLCDGCHAHYRESVHRLLRDYAMLRVTLGERHSKPGAAVSSSPGPGIVIDAASDRLMTEITEWAGYAADVVADVLKIPRPDGERRLAKQLQRADGKVIDLEPGSLADVSWEDTRPPEGERLSAYVQLVEQHVDLLAAAPSQDVQIWSQPKRCEEHTDVIASAKRILELARKVGDPDEIKTAAADLQAAHAAAGACEDCCGWTSEGPGGQARQDIRISGLDVLNRLTRLHHLSRQHLGHTKLRHRYPMICPYCGSTVGRDDGETVITCDNKHCTPKGPSSWTEREYEFVSGWLADDERARLATKWLLTEAYSWLDGIAKVVHDLETDERLKGSEAVQLIVGAIKPHLAHHQKPADRKIATDKAAAKTRQASEEDWSWKRQHPYQKPKKKPKPAAKTTGPAVAVSSRTMVNDDGGLYPDEYTIRPACPNCHLTHPTGQECP</sequence>
<feature type="compositionally biased region" description="Low complexity" evidence="1">
    <location>
        <begin position="435"/>
        <end position="445"/>
    </location>
</feature>
<organism evidence="2 3">
    <name type="scientific">Mycobacterium pinniadriaticum</name>
    <dbReference type="NCBI Taxonomy" id="2994102"/>
    <lineage>
        <taxon>Bacteria</taxon>
        <taxon>Bacillati</taxon>
        <taxon>Actinomycetota</taxon>
        <taxon>Actinomycetes</taxon>
        <taxon>Mycobacteriales</taxon>
        <taxon>Mycobacteriaceae</taxon>
        <taxon>Mycobacterium</taxon>
    </lineage>
</organism>
<dbReference type="RefSeq" id="WP_265997461.1">
    <property type="nucleotide sequence ID" value="NZ_JAPJDN010000010.1"/>
</dbReference>
<evidence type="ECO:0000256" key="1">
    <source>
        <dbReference type="SAM" id="MobiDB-lite"/>
    </source>
</evidence>
<reference evidence="2 3" key="1">
    <citation type="submission" date="2022-11" db="EMBL/GenBank/DDBJ databases">
        <title>Mycobacterium sp. nov.</title>
        <authorList>
            <person name="Papic B."/>
            <person name="Spicic S."/>
            <person name="Duvnjak S."/>
        </authorList>
    </citation>
    <scope>NUCLEOTIDE SEQUENCE [LARGE SCALE GENOMIC DNA]</scope>
    <source>
        <strain evidence="2 3">CVI_P4</strain>
    </source>
</reference>
<feature type="compositionally biased region" description="Basic and acidic residues" evidence="1">
    <location>
        <begin position="394"/>
        <end position="419"/>
    </location>
</feature>
<evidence type="ECO:0000313" key="3">
    <source>
        <dbReference type="Proteomes" id="UP001300745"/>
    </source>
</evidence>
<dbReference type="Proteomes" id="UP001300745">
    <property type="component" value="Unassembled WGS sequence"/>
</dbReference>
<name>A0ABT3SE60_9MYCO</name>
<proteinExistence type="predicted"/>
<accession>A0ABT3SE60</accession>
<protein>
    <submittedName>
        <fullName evidence="2">Uncharacterized protein</fullName>
    </submittedName>
</protein>
<evidence type="ECO:0000313" key="2">
    <source>
        <dbReference type="EMBL" id="MCX2937803.1"/>
    </source>
</evidence>